<evidence type="ECO:0000313" key="2">
    <source>
        <dbReference type="EMBL" id="STY45465.1"/>
    </source>
</evidence>
<accession>A0A378MP11</accession>
<dbReference type="Pfam" id="PF17279">
    <property type="entry name" value="DUF5344"/>
    <property type="match status" value="1"/>
</dbReference>
<dbReference type="RefSeq" id="WP_172465228.1">
    <property type="nucleotide sequence ID" value="NZ_JAASVE010000004.1"/>
</dbReference>
<evidence type="ECO:0000256" key="1">
    <source>
        <dbReference type="SAM" id="Coils"/>
    </source>
</evidence>
<dbReference type="InterPro" id="IPR046318">
    <property type="entry name" value="DUF5344"/>
</dbReference>
<protein>
    <submittedName>
        <fullName evidence="2">Uncharacterized protein</fullName>
    </submittedName>
</protein>
<organism evidence="2 3">
    <name type="scientific">Listeria grayi</name>
    <name type="common">Listeria murrayi</name>
    <dbReference type="NCBI Taxonomy" id="1641"/>
    <lineage>
        <taxon>Bacteria</taxon>
        <taxon>Bacillati</taxon>
        <taxon>Bacillota</taxon>
        <taxon>Bacilli</taxon>
        <taxon>Bacillales</taxon>
        <taxon>Listeriaceae</taxon>
        <taxon>Listeria</taxon>
    </lineage>
</organism>
<keyword evidence="1" id="KW-0175">Coiled coil</keyword>
<dbReference type="EMBL" id="UGPG01000001">
    <property type="protein sequence ID" value="STY45465.1"/>
    <property type="molecule type" value="Genomic_DNA"/>
</dbReference>
<evidence type="ECO:0000313" key="3">
    <source>
        <dbReference type="Proteomes" id="UP000254879"/>
    </source>
</evidence>
<dbReference type="Proteomes" id="UP000254879">
    <property type="component" value="Unassembled WGS sequence"/>
</dbReference>
<reference evidence="2 3" key="1">
    <citation type="submission" date="2018-06" db="EMBL/GenBank/DDBJ databases">
        <authorList>
            <consortium name="Pathogen Informatics"/>
            <person name="Doyle S."/>
        </authorList>
    </citation>
    <scope>NUCLEOTIDE SEQUENCE [LARGE SCALE GENOMIC DNA]</scope>
    <source>
        <strain evidence="3">NCTC 10815</strain>
    </source>
</reference>
<name>A0A378MP11_LISGR</name>
<feature type="coiled-coil region" evidence="1">
    <location>
        <begin position="9"/>
        <end position="36"/>
    </location>
</feature>
<sequence length="96" mass="11026">MAQEIKWTAGEVLQELKRAENALDTFQTEMKHIEKILAKVEHMKSPDFIARYTEVQRAMEKTIHSWSLNSLQKDIQTSKKAVQSVIQQDKQLGGGK</sequence>
<proteinExistence type="predicted"/>
<gene>
    <name evidence="2" type="ORF">NCTC10815_02844</name>
</gene>
<dbReference type="AlphaFoldDB" id="A0A378MP11"/>